<accession>A0A830CD38</accession>
<evidence type="ECO:0000313" key="1">
    <source>
        <dbReference type="EMBL" id="GFP97106.1"/>
    </source>
</evidence>
<protein>
    <submittedName>
        <fullName evidence="1">Uncharacterized protein</fullName>
    </submittedName>
</protein>
<dbReference type="EMBL" id="BMAC01000473">
    <property type="protein sequence ID" value="GFP97106.1"/>
    <property type="molecule type" value="Genomic_DNA"/>
</dbReference>
<proteinExistence type="predicted"/>
<comment type="caution">
    <text evidence="1">The sequence shown here is derived from an EMBL/GenBank/DDBJ whole genome shotgun (WGS) entry which is preliminary data.</text>
</comment>
<organism evidence="1 2">
    <name type="scientific">Phtheirospermum japonicum</name>
    <dbReference type="NCBI Taxonomy" id="374723"/>
    <lineage>
        <taxon>Eukaryota</taxon>
        <taxon>Viridiplantae</taxon>
        <taxon>Streptophyta</taxon>
        <taxon>Embryophyta</taxon>
        <taxon>Tracheophyta</taxon>
        <taxon>Spermatophyta</taxon>
        <taxon>Magnoliopsida</taxon>
        <taxon>eudicotyledons</taxon>
        <taxon>Gunneridae</taxon>
        <taxon>Pentapetalae</taxon>
        <taxon>asterids</taxon>
        <taxon>lamiids</taxon>
        <taxon>Lamiales</taxon>
        <taxon>Orobanchaceae</taxon>
        <taxon>Orobanchaceae incertae sedis</taxon>
        <taxon>Phtheirospermum</taxon>
    </lineage>
</organism>
<dbReference type="Proteomes" id="UP000653305">
    <property type="component" value="Unassembled WGS sequence"/>
</dbReference>
<evidence type="ECO:0000313" key="2">
    <source>
        <dbReference type="Proteomes" id="UP000653305"/>
    </source>
</evidence>
<gene>
    <name evidence="1" type="ORF">PHJA_001854700</name>
</gene>
<dbReference type="AlphaFoldDB" id="A0A830CD38"/>
<dbReference type="OrthoDB" id="10662531at2759"/>
<name>A0A830CD38_9LAMI</name>
<keyword evidence="2" id="KW-1185">Reference proteome</keyword>
<reference evidence="1" key="1">
    <citation type="submission" date="2020-07" db="EMBL/GenBank/DDBJ databases">
        <title>Ethylene signaling mediates host invasion by parasitic plants.</title>
        <authorList>
            <person name="Yoshida S."/>
        </authorList>
    </citation>
    <scope>NUCLEOTIDE SEQUENCE</scope>
    <source>
        <strain evidence="1">Okayama</strain>
    </source>
</reference>
<sequence length="176" mass="19669">MVRHHGQNVFVDGDYMVLPDSTRVLAIGAFSSAETNNNNNNELSSPWFVGGISGDNHFPPMPLDDNNFPFLTIDMDSWYCRNPCKFSLVRIAPYKYASLWSPDEGKHSVSLSVFTICPPTSPPPLDNLDLNILLGLDLLCIDDVPVGFEAERVHIPLWQEYGRKVDCFRINAAIAV</sequence>